<dbReference type="AlphaFoldDB" id="A0A9D3QA11"/>
<organism evidence="2 3">
    <name type="scientific">Megalops atlanticus</name>
    <name type="common">Tarpon</name>
    <name type="synonym">Clupea gigantea</name>
    <dbReference type="NCBI Taxonomy" id="7932"/>
    <lineage>
        <taxon>Eukaryota</taxon>
        <taxon>Metazoa</taxon>
        <taxon>Chordata</taxon>
        <taxon>Craniata</taxon>
        <taxon>Vertebrata</taxon>
        <taxon>Euteleostomi</taxon>
        <taxon>Actinopterygii</taxon>
        <taxon>Neopterygii</taxon>
        <taxon>Teleostei</taxon>
        <taxon>Elopiformes</taxon>
        <taxon>Megalopidae</taxon>
        <taxon>Megalops</taxon>
    </lineage>
</organism>
<reference evidence="2" key="1">
    <citation type="submission" date="2021-01" db="EMBL/GenBank/DDBJ databases">
        <authorList>
            <person name="Zahm M."/>
            <person name="Roques C."/>
            <person name="Cabau C."/>
            <person name="Klopp C."/>
            <person name="Donnadieu C."/>
            <person name="Jouanno E."/>
            <person name="Lampietro C."/>
            <person name="Louis A."/>
            <person name="Herpin A."/>
            <person name="Echchiki A."/>
            <person name="Berthelot C."/>
            <person name="Parey E."/>
            <person name="Roest-Crollius H."/>
            <person name="Braasch I."/>
            <person name="Postlethwait J."/>
            <person name="Bobe J."/>
            <person name="Montfort J."/>
            <person name="Bouchez O."/>
            <person name="Begum T."/>
            <person name="Mejri S."/>
            <person name="Adams A."/>
            <person name="Chen W.-J."/>
            <person name="Guiguen Y."/>
        </authorList>
    </citation>
    <scope>NUCLEOTIDE SEQUENCE</scope>
    <source>
        <strain evidence="2">YG-15Mar2019-1</strain>
        <tissue evidence="2">Brain</tissue>
    </source>
</reference>
<comment type="caution">
    <text evidence="2">The sequence shown here is derived from an EMBL/GenBank/DDBJ whole genome shotgun (WGS) entry which is preliminary data.</text>
</comment>
<accession>A0A9D3QA11</accession>
<name>A0A9D3QA11_MEGAT</name>
<dbReference type="EMBL" id="JAFDVH010000005">
    <property type="protein sequence ID" value="KAG7477720.1"/>
    <property type="molecule type" value="Genomic_DNA"/>
</dbReference>
<sequence length="194" mass="20750">MQKSSEGCWAEGKQSFFTAWTLKTEEAQEIRPSDANRQVGNASVHLRLLLRPPRLLPDEEEEKEEGGGGEATRPRDRGVTRPGRAPGGCEKALGGPCPASSSSEEHPAHQLLAEMWACAHEGWSLVGVGGGGLAPIPKGPAFSLCQGLTPACPGFLWYTVQTLYKPCFLCVSVSQPWSLRSPEVPLAGLSSRVS</sequence>
<dbReference type="Proteomes" id="UP001046870">
    <property type="component" value="Chromosome 5"/>
</dbReference>
<evidence type="ECO:0000313" key="3">
    <source>
        <dbReference type="Proteomes" id="UP001046870"/>
    </source>
</evidence>
<evidence type="ECO:0000256" key="1">
    <source>
        <dbReference type="SAM" id="MobiDB-lite"/>
    </source>
</evidence>
<protein>
    <submittedName>
        <fullName evidence="2">Uncharacterized protein</fullName>
    </submittedName>
</protein>
<proteinExistence type="predicted"/>
<gene>
    <name evidence="2" type="ORF">MATL_G00072670</name>
</gene>
<evidence type="ECO:0000313" key="2">
    <source>
        <dbReference type="EMBL" id="KAG7477720.1"/>
    </source>
</evidence>
<feature type="region of interest" description="Disordered" evidence="1">
    <location>
        <begin position="50"/>
        <end position="105"/>
    </location>
</feature>
<keyword evidence="3" id="KW-1185">Reference proteome</keyword>